<reference evidence="2" key="1">
    <citation type="submission" date="2017-02" db="EMBL/GenBank/DDBJ databases">
        <authorList>
            <person name="Mornico D."/>
        </authorList>
    </citation>
    <scope>NUCLEOTIDE SEQUENCE [LARGE SCALE GENOMIC DNA]</scope>
</reference>
<organism evidence="1 2">
    <name type="scientific">Psychrobacter pasteurii</name>
    <dbReference type="NCBI Taxonomy" id="1945520"/>
    <lineage>
        <taxon>Bacteria</taxon>
        <taxon>Pseudomonadati</taxon>
        <taxon>Pseudomonadota</taxon>
        <taxon>Gammaproteobacteria</taxon>
        <taxon>Moraxellales</taxon>
        <taxon>Moraxellaceae</taxon>
        <taxon>Psychrobacter</taxon>
    </lineage>
</organism>
<accession>A0A1R4ECU7</accession>
<keyword evidence="2" id="KW-1185">Reference proteome</keyword>
<sequence length="219" mass="24026">MKSLKFLLVTLLIVVVAMFAGSPYYTAYQLKKAYDANDGATLVSYINFDQVQPNIHNQLTTQFDHTLQQYPLVAQLGGDALTQAADDFITLSVNKAVTADNISNLIDTQGQANQATKELAAAWAIASNKVNLTNLIQDILIQRGDIQAVIQNQMQQVMNQQSGELQSHVESGEDSAKPKLSYCGLNCFTLSGQVKGYPLTLEMQREGLFGWKVVNVVLP</sequence>
<dbReference type="Pfam" id="PF11159">
    <property type="entry name" value="DUF2939"/>
    <property type="match status" value="1"/>
</dbReference>
<dbReference type="RefSeq" id="WP_077447715.1">
    <property type="nucleotide sequence ID" value="NZ_FUGD01000040.1"/>
</dbReference>
<proteinExistence type="predicted"/>
<evidence type="ECO:0008006" key="3">
    <source>
        <dbReference type="Google" id="ProtNLM"/>
    </source>
</evidence>
<dbReference type="InterPro" id="IPR021330">
    <property type="entry name" value="DUF2939"/>
</dbReference>
<name>A0A1R4ECU7_9GAMM</name>
<dbReference type="Proteomes" id="UP000188169">
    <property type="component" value="Unassembled WGS sequence"/>
</dbReference>
<dbReference type="EMBL" id="FUGD01000040">
    <property type="protein sequence ID" value="SJM36305.1"/>
    <property type="molecule type" value="Genomic_DNA"/>
</dbReference>
<dbReference type="OrthoDB" id="6660446at2"/>
<gene>
    <name evidence="1" type="ORF">A1019T_00266</name>
</gene>
<dbReference type="AlphaFoldDB" id="A0A1R4ECU7"/>
<evidence type="ECO:0000313" key="2">
    <source>
        <dbReference type="Proteomes" id="UP000188169"/>
    </source>
</evidence>
<evidence type="ECO:0000313" key="1">
    <source>
        <dbReference type="EMBL" id="SJM36305.1"/>
    </source>
</evidence>
<protein>
    <recommendedName>
        <fullName evidence="3">DUF2939 domain-containing protein</fullName>
    </recommendedName>
</protein>